<feature type="domain" description="Histidine kinase" evidence="14">
    <location>
        <begin position="750"/>
        <end position="961"/>
    </location>
</feature>
<evidence type="ECO:0000256" key="9">
    <source>
        <dbReference type="ARBA" id="ARBA00022777"/>
    </source>
</evidence>
<dbReference type="RefSeq" id="WP_182697528.1">
    <property type="nucleotide sequence ID" value="NZ_JBDPZN010000001.1"/>
</dbReference>
<keyword evidence="5" id="KW-0597">Phosphoprotein</keyword>
<organism evidence="17 18">
    <name type="scientific">Shewanella vesiculosa</name>
    <dbReference type="NCBI Taxonomy" id="518738"/>
    <lineage>
        <taxon>Bacteria</taxon>
        <taxon>Pseudomonadati</taxon>
        <taxon>Pseudomonadota</taxon>
        <taxon>Gammaproteobacteria</taxon>
        <taxon>Alteromonadales</taxon>
        <taxon>Shewanellaceae</taxon>
        <taxon>Shewanella</taxon>
    </lineage>
</organism>
<dbReference type="CDD" id="cd00075">
    <property type="entry name" value="HATPase"/>
    <property type="match status" value="1"/>
</dbReference>
<dbReference type="SUPFAM" id="SSF55785">
    <property type="entry name" value="PYP-like sensor domain (PAS domain)"/>
    <property type="match status" value="3"/>
</dbReference>
<dbReference type="Gene3D" id="3.30.450.20">
    <property type="entry name" value="PAS domain"/>
    <property type="match status" value="5"/>
</dbReference>
<dbReference type="InterPro" id="IPR036890">
    <property type="entry name" value="HATPase_C_sf"/>
</dbReference>
<dbReference type="CDD" id="cd00130">
    <property type="entry name" value="PAS"/>
    <property type="match status" value="2"/>
</dbReference>
<evidence type="ECO:0000256" key="5">
    <source>
        <dbReference type="ARBA" id="ARBA00022553"/>
    </source>
</evidence>
<evidence type="ECO:0000256" key="3">
    <source>
        <dbReference type="ARBA" id="ARBA00012438"/>
    </source>
</evidence>
<dbReference type="Pfam" id="PF13426">
    <property type="entry name" value="PAS_9"/>
    <property type="match status" value="1"/>
</dbReference>
<dbReference type="PRINTS" id="PR00344">
    <property type="entry name" value="BCTRLSENSOR"/>
</dbReference>
<dbReference type="InterPro" id="IPR048760">
    <property type="entry name" value="VP0354-like_sensor_dom"/>
</dbReference>
<evidence type="ECO:0000256" key="7">
    <source>
        <dbReference type="ARBA" id="ARBA00022692"/>
    </source>
</evidence>
<keyword evidence="12" id="KW-0902">Two-component regulatory system</keyword>
<dbReference type="InterPro" id="IPR003661">
    <property type="entry name" value="HisK_dim/P_dom"/>
</dbReference>
<accession>A0ABV0FKH6</accession>
<dbReference type="Pfam" id="PF02518">
    <property type="entry name" value="HATPase_c"/>
    <property type="match status" value="1"/>
</dbReference>
<dbReference type="PROSITE" id="PS50109">
    <property type="entry name" value="HIS_KIN"/>
    <property type="match status" value="1"/>
</dbReference>
<dbReference type="InterPro" id="IPR004358">
    <property type="entry name" value="Sig_transdc_His_kin-like_C"/>
</dbReference>
<proteinExistence type="predicted"/>
<dbReference type="CDD" id="cd00082">
    <property type="entry name" value="HisKA"/>
    <property type="match status" value="1"/>
</dbReference>
<dbReference type="InterPro" id="IPR000014">
    <property type="entry name" value="PAS"/>
</dbReference>
<dbReference type="PROSITE" id="PS50112">
    <property type="entry name" value="PAS"/>
    <property type="match status" value="2"/>
</dbReference>
<dbReference type="InterPro" id="IPR013655">
    <property type="entry name" value="PAS_fold_3"/>
</dbReference>
<feature type="transmembrane region" description="Helical" evidence="13">
    <location>
        <begin position="16"/>
        <end position="36"/>
    </location>
</feature>
<dbReference type="Proteomes" id="UP001477278">
    <property type="component" value="Unassembled WGS sequence"/>
</dbReference>
<name>A0ABV0FKH6_9GAMM</name>
<dbReference type="Gene3D" id="1.10.287.130">
    <property type="match status" value="1"/>
</dbReference>
<dbReference type="InterPro" id="IPR036097">
    <property type="entry name" value="HisK_dim/P_sf"/>
</dbReference>
<keyword evidence="8" id="KW-0547">Nucleotide-binding</keyword>
<keyword evidence="9" id="KW-0418">Kinase</keyword>
<comment type="catalytic activity">
    <reaction evidence="1">
        <text>ATP + protein L-histidine = ADP + protein N-phospho-L-histidine.</text>
        <dbReference type="EC" id="2.7.13.3"/>
    </reaction>
</comment>
<dbReference type="InterPro" id="IPR052162">
    <property type="entry name" value="Sensor_kinase/Photoreceptor"/>
</dbReference>
<dbReference type="EMBL" id="JBDPZN010000001">
    <property type="protein sequence ID" value="MEO3681336.1"/>
    <property type="molecule type" value="Genomic_DNA"/>
</dbReference>
<keyword evidence="11 13" id="KW-1133">Transmembrane helix</keyword>
<feature type="domain" description="PAS" evidence="15">
    <location>
        <begin position="365"/>
        <end position="417"/>
    </location>
</feature>
<dbReference type="PANTHER" id="PTHR43304">
    <property type="entry name" value="PHYTOCHROME-LIKE PROTEIN CPH1"/>
    <property type="match status" value="1"/>
</dbReference>
<keyword evidence="7 13" id="KW-0812">Transmembrane</keyword>
<dbReference type="PANTHER" id="PTHR43304:SF1">
    <property type="entry name" value="PAC DOMAIN-CONTAINING PROTEIN"/>
    <property type="match status" value="1"/>
</dbReference>
<evidence type="ECO:0000256" key="4">
    <source>
        <dbReference type="ARBA" id="ARBA00022475"/>
    </source>
</evidence>
<sequence>MLKQIPLLNRIKPHSSAITFVFAAVLMLIICHFVYWQEVGSIQREIDTVARAKADILREHIDNLKRETLFLSKLPDVKGIASLAHQPVLDTEQQAQFNTHIAHLKDVFKYYIQSIPELEQARFIDSKTGFETIRVERMKGSVIALPDSSLQQKSDRDYFIEAQKLQEGDVYVSPFNLNQENGSLVFPYLPVMRVSTLVFSQAKPQKESIGQIVINVSAEVLFSQLDITSTYSNINIYLVNDAGDYLLHPDKTKTFGFDIGQRYTLEDDFTDVGDGMYLTKDDSDFFSWLKVLFFSEENVYLDSTNTQRKVVVLAVANNHLAITKTLTVIFWYWVIIGILILLLKNTKNEVALKAKQQHLNTVLTMEQELNSILSHAPNGIMVVNRQGIITLANTQVERIFGYSQGELLGQSMNVLLPARFCHIHPNFMQAFFSAPETKLMGGGRELYGLHKTAKEVPLEIGLSVIEYKGELQAICGIVDITLRRQLEHLFEMVVDTLPNAVLLVDYNGVIELVNKQTERLFGYSRDDLLGNNIAMLVPESFREQHLAWRQSFFIAAGEEIDTERYYISGLCKDGTIFPLSIGLCTIETHKGKKLLSSIVDLTDSELEASALKKVTENLDRTSKMAGIGGWELDLITNELFYSEETYRIHGLPLGSKLSLDEAIAFYTPDSQPIIRKTLTEAIEMGKDWNVEVRFTNAANKLIWVKVAGTIEYENGKAVRLAGTMQDISERKYFIEELSRSNTELDNFAYVASHDLKSPLRGIDQLASWLEEDLKDKLEDEDAEHLRLMRGRISRMEKLLDDLLSYSRAGKKGDVIHSINIKSVVENVFDLCNTKNAFSLEFESATTDITTASVPLEQVIRNLINNAIKHHDTGKGTVYVSMVVNAPFYEFVVRDDGPGILDEFSEKIFTMFTTLKPRDEVEGSGMGLAIVKKIVVAMGGEISLDTSVQKGACFKFTWPMEIQNLMPNTRDVE</sequence>
<dbReference type="NCBIfam" id="TIGR00229">
    <property type="entry name" value="sensory_box"/>
    <property type="match status" value="2"/>
</dbReference>
<comment type="caution">
    <text evidence="17">The sequence shown here is derived from an EMBL/GenBank/DDBJ whole genome shotgun (WGS) entry which is preliminary data.</text>
</comment>
<dbReference type="SUPFAM" id="SSF47384">
    <property type="entry name" value="Homodimeric domain of signal transducing histidine kinase"/>
    <property type="match status" value="1"/>
</dbReference>
<dbReference type="Pfam" id="PF21623">
    <property type="entry name" value="HK_sensor_dom_bact"/>
    <property type="match status" value="1"/>
</dbReference>
<dbReference type="Pfam" id="PF00512">
    <property type="entry name" value="HisKA"/>
    <property type="match status" value="1"/>
</dbReference>
<keyword evidence="4" id="KW-1003">Cell membrane</keyword>
<evidence type="ECO:0000256" key="11">
    <source>
        <dbReference type="ARBA" id="ARBA00022989"/>
    </source>
</evidence>
<dbReference type="Pfam" id="PF00989">
    <property type="entry name" value="PAS"/>
    <property type="match status" value="1"/>
</dbReference>
<dbReference type="SMART" id="SM00086">
    <property type="entry name" value="PAC"/>
    <property type="match status" value="3"/>
</dbReference>
<evidence type="ECO:0000313" key="18">
    <source>
        <dbReference type="Proteomes" id="UP001477278"/>
    </source>
</evidence>
<dbReference type="SMART" id="SM00387">
    <property type="entry name" value="HATPase_c"/>
    <property type="match status" value="1"/>
</dbReference>
<dbReference type="InterPro" id="IPR029151">
    <property type="entry name" value="Sensor-like_sf"/>
</dbReference>
<evidence type="ECO:0000256" key="12">
    <source>
        <dbReference type="ARBA" id="ARBA00023012"/>
    </source>
</evidence>
<evidence type="ECO:0000256" key="8">
    <source>
        <dbReference type="ARBA" id="ARBA00022741"/>
    </source>
</evidence>
<dbReference type="InterPro" id="IPR013767">
    <property type="entry name" value="PAS_fold"/>
</dbReference>
<feature type="domain" description="PAC" evidence="16">
    <location>
        <begin position="688"/>
        <end position="739"/>
    </location>
</feature>
<keyword evidence="6" id="KW-0808">Transferase</keyword>
<dbReference type="SUPFAM" id="SSF55874">
    <property type="entry name" value="ATPase domain of HSP90 chaperone/DNA topoisomerase II/histidine kinase"/>
    <property type="match status" value="1"/>
</dbReference>
<dbReference type="InterPro" id="IPR005467">
    <property type="entry name" value="His_kinase_dom"/>
</dbReference>
<keyword evidence="10" id="KW-0067">ATP-binding</keyword>
<dbReference type="InterPro" id="IPR001610">
    <property type="entry name" value="PAC"/>
</dbReference>
<comment type="subcellular location">
    <subcellularLocation>
        <location evidence="2">Cell membrane</location>
        <topology evidence="2">Multi-pass membrane protein</topology>
    </subcellularLocation>
</comment>
<dbReference type="Gene3D" id="2.10.70.100">
    <property type="match status" value="1"/>
</dbReference>
<evidence type="ECO:0000256" key="6">
    <source>
        <dbReference type="ARBA" id="ARBA00022679"/>
    </source>
</evidence>
<evidence type="ECO:0000259" key="14">
    <source>
        <dbReference type="PROSITE" id="PS50109"/>
    </source>
</evidence>
<dbReference type="PROSITE" id="PS50113">
    <property type="entry name" value="PAC"/>
    <property type="match status" value="1"/>
</dbReference>
<feature type="domain" description="PAS" evidence="15">
    <location>
        <begin position="486"/>
        <end position="540"/>
    </location>
</feature>
<evidence type="ECO:0000256" key="2">
    <source>
        <dbReference type="ARBA" id="ARBA00004651"/>
    </source>
</evidence>
<evidence type="ECO:0000259" key="16">
    <source>
        <dbReference type="PROSITE" id="PS50113"/>
    </source>
</evidence>
<dbReference type="InterPro" id="IPR003594">
    <property type="entry name" value="HATPase_dom"/>
</dbReference>
<gene>
    <name evidence="17" type="ORF">ABHN84_03410</name>
</gene>
<dbReference type="Gene3D" id="3.30.565.10">
    <property type="entry name" value="Histidine kinase-like ATPase, C-terminal domain"/>
    <property type="match status" value="1"/>
</dbReference>
<dbReference type="InterPro" id="IPR035965">
    <property type="entry name" value="PAS-like_dom_sf"/>
</dbReference>
<keyword evidence="18" id="KW-1185">Reference proteome</keyword>
<dbReference type="EC" id="2.7.13.3" evidence="3"/>
<evidence type="ECO:0000313" key="17">
    <source>
        <dbReference type="EMBL" id="MEO3681336.1"/>
    </source>
</evidence>
<dbReference type="SUPFAM" id="SSF103190">
    <property type="entry name" value="Sensory domain-like"/>
    <property type="match status" value="2"/>
</dbReference>
<dbReference type="InterPro" id="IPR000700">
    <property type="entry name" value="PAS-assoc_C"/>
</dbReference>
<dbReference type="SMART" id="SM00091">
    <property type="entry name" value="PAS"/>
    <property type="match status" value="2"/>
</dbReference>
<evidence type="ECO:0000256" key="1">
    <source>
        <dbReference type="ARBA" id="ARBA00000085"/>
    </source>
</evidence>
<evidence type="ECO:0000259" key="15">
    <source>
        <dbReference type="PROSITE" id="PS50112"/>
    </source>
</evidence>
<feature type="transmembrane region" description="Helical" evidence="13">
    <location>
        <begin position="325"/>
        <end position="343"/>
    </location>
</feature>
<dbReference type="Pfam" id="PF08447">
    <property type="entry name" value="PAS_3"/>
    <property type="match status" value="1"/>
</dbReference>
<protein>
    <recommendedName>
        <fullName evidence="3">histidine kinase</fullName>
        <ecNumber evidence="3">2.7.13.3</ecNumber>
    </recommendedName>
</protein>
<reference evidence="17 18" key="1">
    <citation type="submission" date="2024-05" db="EMBL/GenBank/DDBJ databases">
        <title>Genome sequencing of Marine Estuary Bacteria, Shewanella vesiculosa and S. baltica, and Pseudomonas syringae.</title>
        <authorList>
            <person name="Gurung A."/>
            <person name="Maclea K.S."/>
        </authorList>
    </citation>
    <scope>NUCLEOTIDE SEQUENCE [LARGE SCALE GENOMIC DNA]</scope>
    <source>
        <strain evidence="17 18">1A</strain>
    </source>
</reference>
<evidence type="ECO:0000256" key="13">
    <source>
        <dbReference type="SAM" id="Phobius"/>
    </source>
</evidence>
<keyword evidence="13" id="KW-0472">Membrane</keyword>
<dbReference type="SMART" id="SM00388">
    <property type="entry name" value="HisKA"/>
    <property type="match status" value="1"/>
</dbReference>
<evidence type="ECO:0000256" key="10">
    <source>
        <dbReference type="ARBA" id="ARBA00022840"/>
    </source>
</evidence>